<dbReference type="Pfam" id="PF08534">
    <property type="entry name" value="Redoxin"/>
    <property type="match status" value="1"/>
</dbReference>
<evidence type="ECO:0000313" key="6">
    <source>
        <dbReference type="EMBL" id="RHL33436.1"/>
    </source>
</evidence>
<dbReference type="EMBL" id="QRYV01000001">
    <property type="protein sequence ID" value="RGV19249.1"/>
    <property type="molecule type" value="Genomic_DNA"/>
</dbReference>
<dbReference type="Proteomes" id="UP000284495">
    <property type="component" value="Unassembled WGS sequence"/>
</dbReference>
<evidence type="ECO:0000313" key="4">
    <source>
        <dbReference type="EMBL" id="RGV19249.1"/>
    </source>
</evidence>
<dbReference type="EMBL" id="QROO01000036">
    <property type="protein sequence ID" value="RHL33436.1"/>
    <property type="molecule type" value="Genomic_DNA"/>
</dbReference>
<evidence type="ECO:0000256" key="1">
    <source>
        <dbReference type="SAM" id="SignalP"/>
    </source>
</evidence>
<evidence type="ECO:0000313" key="8">
    <source>
        <dbReference type="Proteomes" id="UP000284495"/>
    </source>
</evidence>
<organism evidence="4 7">
    <name type="scientific">Bacteroides xylanisolvens</name>
    <dbReference type="NCBI Taxonomy" id="371601"/>
    <lineage>
        <taxon>Bacteria</taxon>
        <taxon>Pseudomonadati</taxon>
        <taxon>Bacteroidota</taxon>
        <taxon>Bacteroidia</taxon>
        <taxon>Bacteroidales</taxon>
        <taxon>Bacteroidaceae</taxon>
        <taxon>Bacteroides</taxon>
    </lineage>
</organism>
<feature type="domain" description="Thioredoxin" evidence="2">
    <location>
        <begin position="16"/>
        <end position="162"/>
    </location>
</feature>
<dbReference type="Gene3D" id="3.40.30.10">
    <property type="entry name" value="Glutaredoxin"/>
    <property type="match status" value="1"/>
</dbReference>
<dbReference type="InterPro" id="IPR013766">
    <property type="entry name" value="Thioredoxin_domain"/>
</dbReference>
<dbReference type="Proteomes" id="UP001198461">
    <property type="component" value="Unassembled WGS sequence"/>
</dbReference>
<dbReference type="EMBL" id="JAIWYE010000004">
    <property type="protein sequence ID" value="MCA4702392.1"/>
    <property type="molecule type" value="Genomic_DNA"/>
</dbReference>
<dbReference type="AlphaFoldDB" id="A0A174A911"/>
<proteinExistence type="predicted"/>
<evidence type="ECO:0000313" key="7">
    <source>
        <dbReference type="Proteomes" id="UP000283369"/>
    </source>
</evidence>
<feature type="chain" id="PRO_5014250860" evidence="1">
    <location>
        <begin position="21"/>
        <end position="162"/>
    </location>
</feature>
<dbReference type="PANTHER" id="PTHR42852">
    <property type="entry name" value="THIOL:DISULFIDE INTERCHANGE PROTEIN DSBE"/>
    <property type="match status" value="1"/>
</dbReference>
<sequence length="162" mass="18100">MRALIVCITLLFAFLTCTMAQIPSVKVENTKGAQVNTSSLVNHKTPMIISFWATTCKPCIRELDAINEQLPDWLEEANFRVVAVSTDDSRSTAKARALAEGHGWDDFIMLYDKNQEFMRAMNVSLTPQVYVVDADGKIVYSHTGYAPGSELELLKAIKKLQK</sequence>
<dbReference type="CDD" id="cd02966">
    <property type="entry name" value="TlpA_like_family"/>
    <property type="match status" value="1"/>
</dbReference>
<reference evidence="3" key="2">
    <citation type="submission" date="2023-08" db="EMBL/GenBank/DDBJ databases">
        <title>Mucin Metabolism Genes Underlie the Key Renovations of Bacteroides xylanisolvens Genomes in Captive Great Apes.</title>
        <authorList>
            <person name="Nishida A.H."/>
        </authorList>
    </citation>
    <scope>NUCLEOTIDE SEQUENCE</scope>
    <source>
        <strain evidence="3">P13.H9</strain>
    </source>
</reference>
<name>A0A174A911_9BACE</name>
<comment type="caution">
    <text evidence="4">The sequence shown here is derived from an EMBL/GenBank/DDBJ whole genome shotgun (WGS) entry which is preliminary data.</text>
</comment>
<evidence type="ECO:0000313" key="9">
    <source>
        <dbReference type="Proteomes" id="UP000285503"/>
    </source>
</evidence>
<accession>A0A174A911</accession>
<feature type="signal peptide" evidence="1">
    <location>
        <begin position="1"/>
        <end position="20"/>
    </location>
</feature>
<dbReference type="GO" id="GO:0016491">
    <property type="term" value="F:oxidoreductase activity"/>
    <property type="evidence" value="ECO:0007669"/>
    <property type="project" value="InterPro"/>
</dbReference>
<keyword evidence="1" id="KW-0732">Signal</keyword>
<dbReference type="RefSeq" id="WP_055235047.1">
    <property type="nucleotide sequence ID" value="NZ_DAWCSH010000080.1"/>
</dbReference>
<evidence type="ECO:0000313" key="3">
    <source>
        <dbReference type="EMBL" id="MCA4702392.1"/>
    </source>
</evidence>
<reference evidence="7 8" key="1">
    <citation type="submission" date="2018-08" db="EMBL/GenBank/DDBJ databases">
        <title>A genome reference for cultivated species of the human gut microbiota.</title>
        <authorList>
            <person name="Zou Y."/>
            <person name="Xue W."/>
            <person name="Luo G."/>
        </authorList>
    </citation>
    <scope>NUCLEOTIDE SEQUENCE [LARGE SCALE GENOMIC DNA]</scope>
    <source>
        <strain evidence="4 7">AF14-7</strain>
        <strain evidence="6 8">AF38-2</strain>
        <strain evidence="5 9">AF46-11NS</strain>
    </source>
</reference>
<dbReference type="PANTHER" id="PTHR42852:SF17">
    <property type="entry name" value="THIOREDOXIN-LIKE PROTEIN HI_1115"/>
    <property type="match status" value="1"/>
</dbReference>
<gene>
    <name evidence="6" type="ORF">DW027_21990</name>
    <name evidence="5" type="ORF">DW075_13135</name>
    <name evidence="4" type="ORF">DWW25_00565</name>
    <name evidence="3" type="ORF">LD004_02010</name>
</gene>
<dbReference type="PROSITE" id="PS51352">
    <property type="entry name" value="THIOREDOXIN_2"/>
    <property type="match status" value="1"/>
</dbReference>
<dbReference type="InterPro" id="IPR036249">
    <property type="entry name" value="Thioredoxin-like_sf"/>
</dbReference>
<dbReference type="EMBL" id="QRNE01000068">
    <property type="protein sequence ID" value="RHK25955.1"/>
    <property type="molecule type" value="Genomic_DNA"/>
</dbReference>
<dbReference type="InterPro" id="IPR013740">
    <property type="entry name" value="Redoxin"/>
</dbReference>
<dbReference type="InterPro" id="IPR050553">
    <property type="entry name" value="Thioredoxin_ResA/DsbE_sf"/>
</dbReference>
<dbReference type="Proteomes" id="UP000283369">
    <property type="component" value="Unassembled WGS sequence"/>
</dbReference>
<protein>
    <submittedName>
        <fullName evidence="4">TlpA family protein disulfide reductase</fullName>
    </submittedName>
</protein>
<evidence type="ECO:0000313" key="5">
    <source>
        <dbReference type="EMBL" id="RHK25955.1"/>
    </source>
</evidence>
<dbReference type="Proteomes" id="UP000285503">
    <property type="component" value="Unassembled WGS sequence"/>
</dbReference>
<evidence type="ECO:0000259" key="2">
    <source>
        <dbReference type="PROSITE" id="PS51352"/>
    </source>
</evidence>
<dbReference type="SUPFAM" id="SSF52833">
    <property type="entry name" value="Thioredoxin-like"/>
    <property type="match status" value="1"/>
</dbReference>